<evidence type="ECO:0000313" key="1">
    <source>
        <dbReference type="EMBL" id="MBM7691584.1"/>
    </source>
</evidence>
<dbReference type="Gene3D" id="1.25.10.10">
    <property type="entry name" value="Leucine-rich Repeat Variant"/>
    <property type="match status" value="1"/>
</dbReference>
<dbReference type="InterPro" id="IPR016024">
    <property type="entry name" value="ARM-type_fold"/>
</dbReference>
<name>A0ABS2QEL8_9BACI</name>
<dbReference type="Pfam" id="PF13646">
    <property type="entry name" value="HEAT_2"/>
    <property type="match status" value="1"/>
</dbReference>
<keyword evidence="2" id="KW-1185">Reference proteome</keyword>
<dbReference type="InterPro" id="IPR011989">
    <property type="entry name" value="ARM-like"/>
</dbReference>
<dbReference type="Proteomes" id="UP000823486">
    <property type="component" value="Unassembled WGS sequence"/>
</dbReference>
<gene>
    <name evidence="1" type="ORF">JOC77_000991</name>
</gene>
<reference evidence="1 2" key="1">
    <citation type="submission" date="2021-01" db="EMBL/GenBank/DDBJ databases">
        <title>Genomic Encyclopedia of Type Strains, Phase IV (KMG-IV): sequencing the most valuable type-strain genomes for metagenomic binning, comparative biology and taxonomic classification.</title>
        <authorList>
            <person name="Goeker M."/>
        </authorList>
    </citation>
    <scope>NUCLEOTIDE SEQUENCE [LARGE SCALE GENOMIC DNA]</scope>
    <source>
        <strain evidence="1 2">DSM 105482</strain>
    </source>
</reference>
<comment type="caution">
    <text evidence="1">The sequence shown here is derived from an EMBL/GenBank/DDBJ whole genome shotgun (WGS) entry which is preliminary data.</text>
</comment>
<dbReference type="SUPFAM" id="SSF48371">
    <property type="entry name" value="ARM repeat"/>
    <property type="match status" value="1"/>
</dbReference>
<sequence>MDELLAQLNKEKNAYKLSVLLEKAGRRKMEDYTAIFPYLSDKRSSVREAAIQALRAYKSSDAEEALIKLITESTDEYDLTLANSVLSEIGTKQFLT</sequence>
<organism evidence="1 2">
    <name type="scientific">Peribacillus deserti</name>
    <dbReference type="NCBI Taxonomy" id="673318"/>
    <lineage>
        <taxon>Bacteria</taxon>
        <taxon>Bacillati</taxon>
        <taxon>Bacillota</taxon>
        <taxon>Bacilli</taxon>
        <taxon>Bacillales</taxon>
        <taxon>Bacillaceae</taxon>
        <taxon>Peribacillus</taxon>
    </lineage>
</organism>
<protein>
    <submittedName>
        <fullName evidence="1">HEAT repeat protein</fullName>
    </submittedName>
</protein>
<accession>A0ABS2QEL8</accession>
<evidence type="ECO:0000313" key="2">
    <source>
        <dbReference type="Proteomes" id="UP000823486"/>
    </source>
</evidence>
<dbReference type="EMBL" id="JAFBFI010000003">
    <property type="protein sequence ID" value="MBM7691584.1"/>
    <property type="molecule type" value="Genomic_DNA"/>
</dbReference>
<dbReference type="RefSeq" id="WP_204539398.1">
    <property type="nucleotide sequence ID" value="NZ_JAFBFI010000003.1"/>
</dbReference>
<proteinExistence type="predicted"/>